<dbReference type="Proteomes" id="UP000051576">
    <property type="component" value="Unassembled WGS sequence"/>
</dbReference>
<evidence type="ECO:0000256" key="4">
    <source>
        <dbReference type="RuleBase" id="RU003733"/>
    </source>
</evidence>
<dbReference type="InterPro" id="IPR018484">
    <property type="entry name" value="FGGY_N"/>
</dbReference>
<dbReference type="EMBL" id="AYYX01000016">
    <property type="protein sequence ID" value="KRM88976.1"/>
    <property type="molecule type" value="Genomic_DNA"/>
</dbReference>
<dbReference type="InterPro" id="IPR050406">
    <property type="entry name" value="FGGY_Carb_Kinase"/>
</dbReference>
<name>A0A0R2CCD1_9LACO</name>
<comment type="caution">
    <text evidence="7">The sequence shown here is derived from an EMBL/GenBank/DDBJ whole genome shotgun (WGS) entry which is preliminary data.</text>
</comment>
<protein>
    <submittedName>
        <fullName evidence="7">Gluconokinase</fullName>
    </submittedName>
</protein>
<dbReference type="InterPro" id="IPR000577">
    <property type="entry name" value="Carb_kinase_FGGY"/>
</dbReference>
<dbReference type="CDD" id="cd07770">
    <property type="entry name" value="ASKHA_NBD_FGGY_GntK"/>
    <property type="match status" value="1"/>
</dbReference>
<dbReference type="GO" id="GO:0016301">
    <property type="term" value="F:kinase activity"/>
    <property type="evidence" value="ECO:0007669"/>
    <property type="project" value="UniProtKB-KW"/>
</dbReference>
<evidence type="ECO:0000313" key="8">
    <source>
        <dbReference type="Proteomes" id="UP000051576"/>
    </source>
</evidence>
<dbReference type="Pfam" id="PF02782">
    <property type="entry name" value="FGGY_C"/>
    <property type="match status" value="1"/>
</dbReference>
<gene>
    <name evidence="7" type="ORF">FD21_GL000529</name>
</gene>
<reference evidence="7 8" key="1">
    <citation type="journal article" date="2015" name="Genome Announc.">
        <title>Expanding the biotechnology potential of lactobacilli through comparative genomics of 213 strains and associated genera.</title>
        <authorList>
            <person name="Sun Z."/>
            <person name="Harris H.M."/>
            <person name="McCann A."/>
            <person name="Guo C."/>
            <person name="Argimon S."/>
            <person name="Zhang W."/>
            <person name="Yang X."/>
            <person name="Jeffery I.B."/>
            <person name="Cooney J.C."/>
            <person name="Kagawa T.F."/>
            <person name="Liu W."/>
            <person name="Song Y."/>
            <person name="Salvetti E."/>
            <person name="Wrobel A."/>
            <person name="Rasinkangas P."/>
            <person name="Parkhill J."/>
            <person name="Rea M.C."/>
            <person name="O'Sullivan O."/>
            <person name="Ritari J."/>
            <person name="Douillard F.P."/>
            <person name="Paul Ross R."/>
            <person name="Yang R."/>
            <person name="Briner A.E."/>
            <person name="Felis G.E."/>
            <person name="de Vos W.M."/>
            <person name="Barrangou R."/>
            <person name="Klaenhammer T.R."/>
            <person name="Caufield P.W."/>
            <person name="Cui Y."/>
            <person name="Zhang H."/>
            <person name="O'Toole P.W."/>
        </authorList>
    </citation>
    <scope>NUCLEOTIDE SEQUENCE [LARGE SCALE GENOMIC DNA]</scope>
    <source>
        <strain evidence="7 8">DSM 20605</strain>
    </source>
</reference>
<dbReference type="Pfam" id="PF00370">
    <property type="entry name" value="FGGY_N"/>
    <property type="match status" value="1"/>
</dbReference>
<dbReference type="PANTHER" id="PTHR43095:SF2">
    <property type="entry name" value="GLUCONOKINASE"/>
    <property type="match status" value="1"/>
</dbReference>
<comment type="similarity">
    <text evidence="1 4">Belongs to the FGGY kinase family.</text>
</comment>
<feature type="domain" description="Carbohydrate kinase FGGY N-terminal" evidence="5">
    <location>
        <begin position="3"/>
        <end position="232"/>
    </location>
</feature>
<dbReference type="eggNOG" id="COG1070">
    <property type="taxonomic scope" value="Bacteria"/>
</dbReference>
<dbReference type="GO" id="GO:0005975">
    <property type="term" value="P:carbohydrate metabolic process"/>
    <property type="evidence" value="ECO:0007669"/>
    <property type="project" value="InterPro"/>
</dbReference>
<keyword evidence="8" id="KW-1185">Reference proteome</keyword>
<evidence type="ECO:0000259" key="5">
    <source>
        <dbReference type="Pfam" id="PF00370"/>
    </source>
</evidence>
<evidence type="ECO:0000256" key="2">
    <source>
        <dbReference type="ARBA" id="ARBA00022679"/>
    </source>
</evidence>
<evidence type="ECO:0000259" key="6">
    <source>
        <dbReference type="Pfam" id="PF02782"/>
    </source>
</evidence>
<dbReference type="SUPFAM" id="SSF53067">
    <property type="entry name" value="Actin-like ATPase domain"/>
    <property type="match status" value="2"/>
</dbReference>
<dbReference type="AlphaFoldDB" id="A0A0R2CCD1"/>
<dbReference type="InterPro" id="IPR043129">
    <property type="entry name" value="ATPase_NBD"/>
</dbReference>
<dbReference type="Gene3D" id="3.30.420.40">
    <property type="match status" value="2"/>
</dbReference>
<dbReference type="PROSITE" id="PS00445">
    <property type="entry name" value="FGGY_KINASES_2"/>
    <property type="match status" value="1"/>
</dbReference>
<dbReference type="InterPro" id="IPR018485">
    <property type="entry name" value="FGGY_C"/>
</dbReference>
<keyword evidence="3 4" id="KW-0418">Kinase</keyword>
<dbReference type="STRING" id="1133569.FD21_GL000529"/>
<keyword evidence="2 4" id="KW-0808">Transferase</keyword>
<dbReference type="GO" id="GO:0016773">
    <property type="term" value="F:phosphotransferase activity, alcohol group as acceptor"/>
    <property type="evidence" value="ECO:0007669"/>
    <property type="project" value="InterPro"/>
</dbReference>
<proteinExistence type="inferred from homology"/>
<evidence type="ECO:0000256" key="1">
    <source>
        <dbReference type="ARBA" id="ARBA00009156"/>
    </source>
</evidence>
<evidence type="ECO:0000313" key="7">
    <source>
        <dbReference type="EMBL" id="KRM88976.1"/>
    </source>
</evidence>
<dbReference type="PANTHER" id="PTHR43095">
    <property type="entry name" value="SUGAR KINASE"/>
    <property type="match status" value="1"/>
</dbReference>
<feature type="domain" description="Carbohydrate kinase FGGY C-terminal" evidence="6">
    <location>
        <begin position="241"/>
        <end position="434"/>
    </location>
</feature>
<evidence type="ECO:0000256" key="3">
    <source>
        <dbReference type="ARBA" id="ARBA00022777"/>
    </source>
</evidence>
<sequence length="497" mass="54968">MYDAVGQCRAQTSQKCFLRQTAAGAATEDPMKILNSTKKVLQKLLQKADELHLKPISLSFSSANQSLLALNDQFQPLTALLTWADTRPAQVTAALQVDPQAQNLYQHTGTPLHPMSLLGKICWLRQEHLQLFEQARYFCGIKEFVIYQLFAAWQMDISTASCTGLFDIRRQCWDPTALKLAGITEQQLPPIVDSQSIFHSHPTSWTKSINWQLQLDISIIQGPFDGAAANLGVGANRSSDLALTIGTSAAIRTISNRPVFDPQQSLFCYAVTKNQWLLGGPVNSGGIILQWLLEKFFSTEAAAAKQAGRDPIEQLLNIIQTAPAGSNGLLFFPYLTGERAPLWNPAARGCFYGLNPTHAKNDLARAVIEGIGYNLRLVLQAVSQLNGRPQRIIAAGGFARSEFWCQLLADIFNLPIIVPRQIEASCLGAIILSLQALNIQLDLNPLQSKSRSYQPNPQNVQIYQELFAIYTDLLPALDQNFAALTAFQLKHQTPRKD</sequence>
<dbReference type="PIRSF" id="PIRSF000538">
    <property type="entry name" value="GlpK"/>
    <property type="match status" value="1"/>
</dbReference>
<dbReference type="InterPro" id="IPR018483">
    <property type="entry name" value="Carb_kinase_FGGY_CS"/>
</dbReference>
<organism evidence="7 8">
    <name type="scientific">Liquorilactobacillus vini DSM 20605</name>
    <dbReference type="NCBI Taxonomy" id="1133569"/>
    <lineage>
        <taxon>Bacteria</taxon>
        <taxon>Bacillati</taxon>
        <taxon>Bacillota</taxon>
        <taxon>Bacilli</taxon>
        <taxon>Lactobacillales</taxon>
        <taxon>Lactobacillaceae</taxon>
        <taxon>Liquorilactobacillus</taxon>
    </lineage>
</organism>
<dbReference type="PATRIC" id="fig|1133569.4.peg.564"/>
<accession>A0A0R2CCD1</accession>